<evidence type="ECO:0000313" key="1">
    <source>
        <dbReference type="EMBL" id="ASU00274.1"/>
    </source>
</evidence>
<name>A0A223LDZ7_9CAUD</name>
<sequence length="66" mass="8110">MNHYVKLNMDKLETLGKKAAYVRNELEKDLDPWEIKEYTELLKQYDKEIIDTQFQLQEMIDDPWFN</sequence>
<dbReference type="EMBL" id="MF448340">
    <property type="protein sequence ID" value="ASU00274.1"/>
    <property type="molecule type" value="Genomic_DNA"/>
</dbReference>
<keyword evidence="2" id="KW-1185">Reference proteome</keyword>
<evidence type="ECO:0000313" key="2">
    <source>
        <dbReference type="Proteomes" id="UP000226092"/>
    </source>
</evidence>
<proteinExistence type="predicted"/>
<dbReference type="GeneID" id="55604645"/>
<organism evidence="1 2">
    <name type="scientific">Aeromonas phage AS-zj</name>
    <dbReference type="NCBI Taxonomy" id="2024208"/>
    <lineage>
        <taxon>Viruses</taxon>
        <taxon>Duplodnaviria</taxon>
        <taxon>Heunggongvirae</taxon>
        <taxon>Uroviricota</taxon>
        <taxon>Caudoviricetes</taxon>
        <taxon>Pantevenvirales</taxon>
        <taxon>Straboviridae</taxon>
        <taxon>Emmerichvirinae</taxon>
        <taxon>Ceceduovirus</taxon>
        <taxon>Ceceduovirus aszj</taxon>
    </lineage>
</organism>
<dbReference type="Proteomes" id="UP000226092">
    <property type="component" value="Segment"/>
</dbReference>
<reference evidence="1 2" key="1">
    <citation type="submission" date="2017-07" db="EMBL/GenBank/DDBJ databases">
        <title>In vitro design and evaluation of phage cocktails against multidrug-resistant Aeromonas salmonicida.</title>
        <authorList>
            <person name="Chen L."/>
            <person name="Yuan S."/>
            <person name="Ma Y."/>
        </authorList>
    </citation>
    <scope>NUCLEOTIDE SEQUENCE [LARGE SCALE GENOMIC DNA]</scope>
</reference>
<accession>A0A223LDZ7</accession>
<protein>
    <submittedName>
        <fullName evidence="1">Uncharacterized protein</fullName>
    </submittedName>
</protein>
<dbReference type="RefSeq" id="YP_009834578.1">
    <property type="nucleotide sequence ID" value="NC_048673.1"/>
</dbReference>
<dbReference type="KEGG" id="vg:55604645"/>